<evidence type="ECO:0000256" key="2">
    <source>
        <dbReference type="ARBA" id="ARBA00022670"/>
    </source>
</evidence>
<dbReference type="RefSeq" id="WP_106893731.1">
    <property type="nucleotide sequence ID" value="NZ_CP027860.1"/>
</dbReference>
<dbReference type="EMBL" id="CP027860">
    <property type="protein sequence ID" value="AVP99812.1"/>
    <property type="molecule type" value="Genomic_DNA"/>
</dbReference>
<dbReference type="KEGG" id="xba:C7S18_22710"/>
<proteinExistence type="predicted"/>
<name>A0A2P1PY84_9GAMM</name>
<feature type="chain" id="PRO_5015111012" evidence="7">
    <location>
        <begin position="24"/>
        <end position="581"/>
    </location>
</feature>
<evidence type="ECO:0000256" key="7">
    <source>
        <dbReference type="SAM" id="SignalP"/>
    </source>
</evidence>
<keyword evidence="10" id="KW-1185">Reference proteome</keyword>
<organism evidence="9 10">
    <name type="scientific">Ahniella affigens</name>
    <dbReference type="NCBI Taxonomy" id="2021234"/>
    <lineage>
        <taxon>Bacteria</taxon>
        <taxon>Pseudomonadati</taxon>
        <taxon>Pseudomonadota</taxon>
        <taxon>Gammaproteobacteria</taxon>
        <taxon>Lysobacterales</taxon>
        <taxon>Rhodanobacteraceae</taxon>
        <taxon>Ahniella</taxon>
    </lineage>
</organism>
<dbReference type="OrthoDB" id="9778250at2"/>
<dbReference type="SUPFAM" id="SSF52025">
    <property type="entry name" value="PA domain"/>
    <property type="match status" value="1"/>
</dbReference>
<evidence type="ECO:0000256" key="5">
    <source>
        <dbReference type="ARBA" id="ARBA00022801"/>
    </source>
</evidence>
<dbReference type="PROSITE" id="PS51257">
    <property type="entry name" value="PROKAR_LIPOPROTEIN"/>
    <property type="match status" value="1"/>
</dbReference>
<dbReference type="Gene3D" id="3.40.630.10">
    <property type="entry name" value="Zn peptidases"/>
    <property type="match status" value="1"/>
</dbReference>
<sequence length="581" mass="63403">MRRLTLLLPVLLVACSEAPPPPAAPPAPAAPTYTPLKVALTDNHQLQSAITAEDYALHIKTLSSDEYEGRDPGSLGERLTMNYLENELRRIGYLPAVGVDGACASFPCEHASYFQRVPMVSTTTDPATSLTIQVGDQTQTLNMGKEMVIGTRSGEAEIKIDGSDLVFVGYGVNAPEANWNDYANVDVKGKTVVVMVNDPGFLRKDESLFKGRAMTYYGRWTYKFEEAARQGAKAALIIHDTEPAAYGWDVVVSSWGGAQHDLPKSEDPEPRLTAQGWISLDTAKALFTAAGLDFDAERNRADQAGFTAVPMNAKLSGEIKSTITNDASNNVVAVLPGTEFPNESVVYSMHWDHLGKDESLKGDQIFNGAIDNATGVAAALEIAAAFAAAEEKPKRSVVLLFTTLEESGLLGSRYFVKHPAVPLETMAGVINMDAIPFIGRTKDFSVAGWDQNSLQDLMGEVLKAQNRVPAPESNPERGYYFRSDHFNFARAGVPALHAGAGSEHVAYGTAYVDEINKKYDEVAYHQPPDEFDPEWDYAGAMEDVNAYYALGQRLAYGREWPTWRENSEFRAAREASAKARP</sequence>
<dbReference type="Proteomes" id="UP000241074">
    <property type="component" value="Chromosome"/>
</dbReference>
<keyword evidence="5" id="KW-0378">Hydrolase</keyword>
<evidence type="ECO:0000259" key="8">
    <source>
        <dbReference type="Pfam" id="PF04389"/>
    </source>
</evidence>
<dbReference type="PANTHER" id="PTHR12147">
    <property type="entry name" value="METALLOPEPTIDASE M28 FAMILY MEMBER"/>
    <property type="match status" value="1"/>
</dbReference>
<keyword evidence="6" id="KW-0862">Zinc</keyword>
<evidence type="ECO:0000313" key="9">
    <source>
        <dbReference type="EMBL" id="AVP99812.1"/>
    </source>
</evidence>
<dbReference type="GO" id="GO:0004177">
    <property type="term" value="F:aminopeptidase activity"/>
    <property type="evidence" value="ECO:0007669"/>
    <property type="project" value="UniProtKB-KW"/>
</dbReference>
<keyword evidence="4 7" id="KW-0732">Signal</keyword>
<dbReference type="GO" id="GO:0006508">
    <property type="term" value="P:proteolysis"/>
    <property type="evidence" value="ECO:0007669"/>
    <property type="project" value="UniProtKB-KW"/>
</dbReference>
<dbReference type="Gene3D" id="3.50.30.30">
    <property type="match status" value="1"/>
</dbReference>
<evidence type="ECO:0000256" key="3">
    <source>
        <dbReference type="ARBA" id="ARBA00022723"/>
    </source>
</evidence>
<dbReference type="InterPro" id="IPR045175">
    <property type="entry name" value="M28_fam"/>
</dbReference>
<dbReference type="GO" id="GO:0046872">
    <property type="term" value="F:metal ion binding"/>
    <property type="evidence" value="ECO:0007669"/>
    <property type="project" value="UniProtKB-KW"/>
</dbReference>
<protein>
    <submittedName>
        <fullName evidence="9">Aminopeptidase</fullName>
    </submittedName>
</protein>
<accession>A0A2P1PY84</accession>
<dbReference type="CDD" id="cd04821">
    <property type="entry name" value="PA_M28_1_2"/>
    <property type="match status" value="1"/>
</dbReference>
<dbReference type="InterPro" id="IPR007484">
    <property type="entry name" value="Peptidase_M28"/>
</dbReference>
<keyword evidence="3" id="KW-0479">Metal-binding</keyword>
<dbReference type="PANTHER" id="PTHR12147:SF56">
    <property type="entry name" value="AMINOPEPTIDASE YDR415C-RELATED"/>
    <property type="match status" value="1"/>
</dbReference>
<evidence type="ECO:0000256" key="1">
    <source>
        <dbReference type="ARBA" id="ARBA00022438"/>
    </source>
</evidence>
<keyword evidence="2" id="KW-0645">Protease</keyword>
<dbReference type="Pfam" id="PF04389">
    <property type="entry name" value="Peptidase_M28"/>
    <property type="match status" value="1"/>
</dbReference>
<dbReference type="AlphaFoldDB" id="A0A2P1PY84"/>
<evidence type="ECO:0000256" key="4">
    <source>
        <dbReference type="ARBA" id="ARBA00022729"/>
    </source>
</evidence>
<evidence type="ECO:0000256" key="6">
    <source>
        <dbReference type="ARBA" id="ARBA00022833"/>
    </source>
</evidence>
<dbReference type="InterPro" id="IPR046450">
    <property type="entry name" value="PA_dom_sf"/>
</dbReference>
<gene>
    <name evidence="9" type="ORF">C7S18_22710</name>
</gene>
<reference evidence="9 10" key="1">
    <citation type="submission" date="2018-03" db="EMBL/GenBank/DDBJ databases">
        <title>Ahniella affigens gen. nov., sp. nov., a gammaproteobacterium isolated from sandy soil near a stream.</title>
        <authorList>
            <person name="Ko Y."/>
            <person name="Kim J.-H."/>
        </authorList>
    </citation>
    <scope>NUCLEOTIDE SEQUENCE [LARGE SCALE GENOMIC DNA]</scope>
    <source>
        <strain evidence="9 10">D13</strain>
    </source>
</reference>
<dbReference type="GO" id="GO:0008235">
    <property type="term" value="F:metalloexopeptidase activity"/>
    <property type="evidence" value="ECO:0007669"/>
    <property type="project" value="InterPro"/>
</dbReference>
<evidence type="ECO:0000313" key="10">
    <source>
        <dbReference type="Proteomes" id="UP000241074"/>
    </source>
</evidence>
<feature type="domain" description="Peptidase M28" evidence="8">
    <location>
        <begin position="330"/>
        <end position="548"/>
    </location>
</feature>
<feature type="signal peptide" evidence="7">
    <location>
        <begin position="1"/>
        <end position="23"/>
    </location>
</feature>
<dbReference type="SUPFAM" id="SSF53187">
    <property type="entry name" value="Zn-dependent exopeptidases"/>
    <property type="match status" value="1"/>
</dbReference>
<keyword evidence="1 9" id="KW-0031">Aminopeptidase</keyword>
<reference evidence="9 10" key="2">
    <citation type="submission" date="2018-03" db="EMBL/GenBank/DDBJ databases">
        <authorList>
            <person name="Keele B.F."/>
        </authorList>
    </citation>
    <scope>NUCLEOTIDE SEQUENCE [LARGE SCALE GENOMIC DNA]</scope>
    <source>
        <strain evidence="9 10">D13</strain>
    </source>
</reference>